<reference evidence="1 2" key="1">
    <citation type="submission" date="2014-11" db="EMBL/GenBank/DDBJ databases">
        <title>Symbiosis island explosion on the genome of extra-slow-growing strains of soybean bradyrhizobia with massive insertion sequences.</title>
        <authorList>
            <person name="Iida T."/>
            <person name="Minamisawa K."/>
        </authorList>
    </citation>
    <scope>NUCLEOTIDE SEQUENCE [LARGE SCALE GENOMIC DNA]</scope>
    <source>
        <strain evidence="1 2">NK6</strain>
    </source>
</reference>
<name>A0A0E4BS62_9BRAD</name>
<dbReference type="EMBL" id="AP014685">
    <property type="protein sequence ID" value="BAR59433.1"/>
    <property type="molecule type" value="Genomic_DNA"/>
</dbReference>
<protein>
    <submittedName>
        <fullName evidence="1">Acyl-CoA dehydrogenase</fullName>
    </submittedName>
</protein>
<dbReference type="Proteomes" id="UP000063308">
    <property type="component" value="Chromosome"/>
</dbReference>
<organism evidence="1 2">
    <name type="scientific">Bradyrhizobium diazoefficiens</name>
    <dbReference type="NCBI Taxonomy" id="1355477"/>
    <lineage>
        <taxon>Bacteria</taxon>
        <taxon>Pseudomonadati</taxon>
        <taxon>Pseudomonadota</taxon>
        <taxon>Alphaproteobacteria</taxon>
        <taxon>Hyphomicrobiales</taxon>
        <taxon>Nitrobacteraceae</taxon>
        <taxon>Bradyrhizobium</taxon>
    </lineage>
</organism>
<sequence>MSFRRDTITKPVFSWARGVLPAMSDTEREALEAGDVW</sequence>
<accession>A0A0E4BS62</accession>
<dbReference type="AlphaFoldDB" id="A0A0E4BS62"/>
<evidence type="ECO:0000313" key="2">
    <source>
        <dbReference type="Proteomes" id="UP000063308"/>
    </source>
</evidence>
<evidence type="ECO:0000313" key="1">
    <source>
        <dbReference type="EMBL" id="BAR59433.1"/>
    </source>
</evidence>
<gene>
    <name evidence="1" type="ORF">NK6_6280</name>
</gene>
<proteinExistence type="predicted"/>